<dbReference type="InterPro" id="IPR036919">
    <property type="entry name" value="Ribo_uL30_ferredoxin-like_sf"/>
</dbReference>
<dbReference type="PRINTS" id="PR00364">
    <property type="entry name" value="DISEASERSIST"/>
</dbReference>
<evidence type="ECO:0000259" key="12">
    <source>
        <dbReference type="Pfam" id="PF00931"/>
    </source>
</evidence>
<dbReference type="InterPro" id="IPR006357">
    <property type="entry name" value="HAD-SF_hydro_IIA"/>
</dbReference>
<dbReference type="InterPro" id="IPR056789">
    <property type="entry name" value="LRR_R13L1-DRL21"/>
</dbReference>
<keyword evidence="3" id="KW-0433">Leucine-rich repeat</keyword>
<dbReference type="InterPro" id="IPR016082">
    <property type="entry name" value="Ribosomal_uL30_ferredoxin-like"/>
</dbReference>
<keyword evidence="8" id="KW-0689">Ribosomal protein</keyword>
<evidence type="ECO:0000313" key="17">
    <source>
        <dbReference type="EnsemblPlants" id="OBART08G22240.1"/>
    </source>
</evidence>
<dbReference type="InterPro" id="IPR042197">
    <property type="entry name" value="Apaf_helical"/>
</dbReference>
<dbReference type="CDD" id="cd01657">
    <property type="entry name" value="Ribosomal_L7_archeal_euk"/>
    <property type="match status" value="1"/>
</dbReference>
<dbReference type="FunFam" id="3.30.1390.20:FF:000004">
    <property type="entry name" value="60S ribosomal protein L7"/>
    <property type="match status" value="1"/>
</dbReference>
<dbReference type="GO" id="GO:0043531">
    <property type="term" value="F:ADP binding"/>
    <property type="evidence" value="ECO:0007669"/>
    <property type="project" value="InterPro"/>
</dbReference>
<evidence type="ECO:0000256" key="10">
    <source>
        <dbReference type="SAM" id="MobiDB-lite"/>
    </source>
</evidence>
<dbReference type="EnsemblPlants" id="OBART08G22240.1">
    <property type="protein sequence ID" value="OBART08G22240.1"/>
    <property type="gene ID" value="OBART08G22240"/>
</dbReference>
<organism evidence="17">
    <name type="scientific">Oryza barthii</name>
    <dbReference type="NCBI Taxonomy" id="65489"/>
    <lineage>
        <taxon>Eukaryota</taxon>
        <taxon>Viridiplantae</taxon>
        <taxon>Streptophyta</taxon>
        <taxon>Embryophyta</taxon>
        <taxon>Tracheophyta</taxon>
        <taxon>Spermatophyta</taxon>
        <taxon>Magnoliopsida</taxon>
        <taxon>Liliopsida</taxon>
        <taxon>Poales</taxon>
        <taxon>Poaceae</taxon>
        <taxon>BOP clade</taxon>
        <taxon>Oryzoideae</taxon>
        <taxon>Oryzeae</taxon>
        <taxon>Oryzinae</taxon>
        <taxon>Oryza</taxon>
    </lineage>
</organism>
<dbReference type="Pfam" id="PF23559">
    <property type="entry name" value="WHD_DRP"/>
    <property type="match status" value="1"/>
</dbReference>
<dbReference type="SUPFAM" id="SSF55129">
    <property type="entry name" value="Ribosomal protein L30p/L7e"/>
    <property type="match status" value="1"/>
</dbReference>
<protein>
    <submittedName>
        <fullName evidence="17">Uncharacterized protein</fullName>
    </submittedName>
</protein>
<keyword evidence="9" id="KW-0687">Ribonucleoprotein</keyword>
<dbReference type="Pfam" id="PF25019">
    <property type="entry name" value="LRR_R13L1-DRL21"/>
    <property type="match status" value="1"/>
</dbReference>
<dbReference type="PaxDb" id="65489-OBART08G22240.1"/>
<feature type="domain" description="NB-ARC" evidence="12">
    <location>
        <begin position="432"/>
        <end position="592"/>
    </location>
</feature>
<feature type="domain" description="Large ribosomal subunit protein uL30 N-terminal eukaryotes" evidence="13">
    <location>
        <begin position="13"/>
        <end position="75"/>
    </location>
</feature>
<dbReference type="eggNOG" id="KOG4658">
    <property type="taxonomic scope" value="Eukaryota"/>
</dbReference>
<reference evidence="17" key="2">
    <citation type="submission" date="2015-03" db="UniProtKB">
        <authorList>
            <consortium name="EnsemblPlants"/>
        </authorList>
    </citation>
    <scope>IDENTIFICATION</scope>
</reference>
<feature type="domain" description="R13L1/DRL21-like LRR repeat region" evidence="16">
    <location>
        <begin position="721"/>
        <end position="851"/>
    </location>
</feature>
<evidence type="ECO:0000256" key="3">
    <source>
        <dbReference type="ARBA" id="ARBA00022614"/>
    </source>
</evidence>
<evidence type="ECO:0000256" key="8">
    <source>
        <dbReference type="ARBA" id="ARBA00022980"/>
    </source>
</evidence>
<evidence type="ECO:0000259" key="16">
    <source>
        <dbReference type="Pfam" id="PF25019"/>
    </source>
</evidence>
<evidence type="ECO:0000256" key="4">
    <source>
        <dbReference type="ARBA" id="ARBA00022737"/>
    </source>
</evidence>
<dbReference type="PANTHER" id="PTHR36766">
    <property type="entry name" value="PLANT BROAD-SPECTRUM MILDEW RESISTANCE PROTEIN RPW8"/>
    <property type="match status" value="1"/>
</dbReference>
<dbReference type="eggNOG" id="KOG3184">
    <property type="taxonomic scope" value="Eukaryota"/>
</dbReference>
<dbReference type="InterPro" id="IPR023214">
    <property type="entry name" value="HAD_sf"/>
</dbReference>
<evidence type="ECO:0000259" key="14">
    <source>
        <dbReference type="Pfam" id="PF18052"/>
    </source>
</evidence>
<dbReference type="InterPro" id="IPR058922">
    <property type="entry name" value="WHD_DRP"/>
</dbReference>
<comment type="similarity">
    <text evidence="2">Belongs to the disease resistance NB-LRR family.</text>
</comment>
<evidence type="ECO:0000256" key="1">
    <source>
        <dbReference type="ARBA" id="ARBA00007594"/>
    </source>
</evidence>
<keyword evidence="5" id="KW-0547">Nucleotide-binding</keyword>
<dbReference type="Gene3D" id="3.40.50.1000">
    <property type="entry name" value="HAD superfamily/HAD-like"/>
    <property type="match status" value="2"/>
</dbReference>
<evidence type="ECO:0000256" key="6">
    <source>
        <dbReference type="ARBA" id="ARBA00022821"/>
    </source>
</evidence>
<dbReference type="Gene3D" id="3.80.10.10">
    <property type="entry name" value="Ribonuclease Inhibitor"/>
    <property type="match status" value="3"/>
</dbReference>
<dbReference type="SUPFAM" id="SSF52540">
    <property type="entry name" value="P-loop containing nucleoside triphosphate hydrolases"/>
    <property type="match status" value="1"/>
</dbReference>
<evidence type="ECO:0000256" key="2">
    <source>
        <dbReference type="ARBA" id="ARBA00008894"/>
    </source>
</evidence>
<keyword evidence="6" id="KW-0611">Plant defense</keyword>
<dbReference type="Proteomes" id="UP000026960">
    <property type="component" value="Chromosome 8"/>
</dbReference>
<evidence type="ECO:0000256" key="7">
    <source>
        <dbReference type="ARBA" id="ARBA00022840"/>
    </source>
</evidence>
<dbReference type="GO" id="GO:1990904">
    <property type="term" value="C:ribonucleoprotein complex"/>
    <property type="evidence" value="ECO:0007669"/>
    <property type="project" value="UniProtKB-KW"/>
</dbReference>
<dbReference type="Gene3D" id="1.10.8.430">
    <property type="entry name" value="Helical domain of apoptotic protease-activating factors"/>
    <property type="match status" value="1"/>
</dbReference>
<dbReference type="Pfam" id="PF13344">
    <property type="entry name" value="Hydrolase_6"/>
    <property type="match status" value="1"/>
</dbReference>
<feature type="domain" description="Disease resistance protein winged helix" evidence="15">
    <location>
        <begin position="675"/>
        <end position="720"/>
    </location>
</feature>
<dbReference type="Pfam" id="PF13242">
    <property type="entry name" value="Hydrolase_like"/>
    <property type="match status" value="1"/>
</dbReference>
<comment type="similarity">
    <text evidence="1">Belongs to the universal ribosomal protein uL30 family.</text>
</comment>
<dbReference type="GO" id="GO:0006952">
    <property type="term" value="P:defense response"/>
    <property type="evidence" value="ECO:0007669"/>
    <property type="project" value="UniProtKB-KW"/>
</dbReference>
<name>A0A0D3H2R6_9ORYZ</name>
<dbReference type="InterPro" id="IPR002182">
    <property type="entry name" value="NB-ARC"/>
</dbReference>
<dbReference type="Pfam" id="PF08079">
    <property type="entry name" value="Ribosomal_L30_N"/>
    <property type="match status" value="1"/>
</dbReference>
<dbReference type="SUPFAM" id="SSF56784">
    <property type="entry name" value="HAD-like"/>
    <property type="match status" value="1"/>
</dbReference>
<keyword evidence="4" id="KW-0677">Repeat</keyword>
<dbReference type="Pfam" id="PF00931">
    <property type="entry name" value="NB-ARC"/>
    <property type="match status" value="1"/>
</dbReference>
<dbReference type="NCBIfam" id="TIGR01459">
    <property type="entry name" value="HAD-SF-IIA-hyp4"/>
    <property type="match status" value="1"/>
</dbReference>
<feature type="domain" description="Large ribosomal subunit protein uL30-like ferredoxin-like fold" evidence="11">
    <location>
        <begin position="91"/>
        <end position="140"/>
    </location>
</feature>
<feature type="compositionally biased region" description="Basic residues" evidence="10">
    <location>
        <begin position="32"/>
        <end position="41"/>
    </location>
</feature>
<dbReference type="Gramene" id="OBART08G22240.1">
    <property type="protein sequence ID" value="OBART08G22240.1"/>
    <property type="gene ID" value="OBART08G22240"/>
</dbReference>
<keyword evidence="18" id="KW-1185">Reference proteome</keyword>
<dbReference type="PANTHER" id="PTHR36766:SF64">
    <property type="entry name" value="OS12G0206100 PROTEIN"/>
    <property type="match status" value="1"/>
</dbReference>
<dbReference type="GO" id="GO:0005840">
    <property type="term" value="C:ribosome"/>
    <property type="evidence" value="ECO:0007669"/>
    <property type="project" value="UniProtKB-KW"/>
</dbReference>
<proteinExistence type="inferred from homology"/>
<evidence type="ECO:0000259" key="11">
    <source>
        <dbReference type="Pfam" id="PF00327"/>
    </source>
</evidence>
<feature type="domain" description="Disease resistance N-terminal" evidence="14">
    <location>
        <begin position="247"/>
        <end position="344"/>
    </location>
</feature>
<accession>A0A0D3H2R6</accession>
<dbReference type="CDD" id="cd07525">
    <property type="entry name" value="HAD_like"/>
    <property type="match status" value="1"/>
</dbReference>
<dbReference type="InterPro" id="IPR012988">
    <property type="entry name" value="Ribosomal_uL30_N_euk"/>
</dbReference>
<feature type="region of interest" description="Disordered" evidence="10">
    <location>
        <begin position="29"/>
        <end position="48"/>
    </location>
</feature>
<dbReference type="InterPro" id="IPR027417">
    <property type="entry name" value="P-loop_NTPase"/>
</dbReference>
<dbReference type="Gene3D" id="1.20.5.4130">
    <property type="match status" value="1"/>
</dbReference>
<dbReference type="GO" id="GO:0005524">
    <property type="term" value="F:ATP binding"/>
    <property type="evidence" value="ECO:0007669"/>
    <property type="project" value="UniProtKB-KW"/>
</dbReference>
<dbReference type="STRING" id="65489.A0A0D3H2R6"/>
<dbReference type="InterPro" id="IPR036412">
    <property type="entry name" value="HAD-like_sf"/>
</dbReference>
<dbReference type="Pfam" id="PF00327">
    <property type="entry name" value="Ribosomal_L30"/>
    <property type="match status" value="1"/>
</dbReference>
<feature type="region of interest" description="Disordered" evidence="10">
    <location>
        <begin position="1366"/>
        <end position="1385"/>
    </location>
</feature>
<dbReference type="InterPro" id="IPR041118">
    <property type="entry name" value="Rx_N"/>
</dbReference>
<dbReference type="InterPro" id="IPR035808">
    <property type="entry name" value="Ribosomal_uL30_euk_arc"/>
</dbReference>
<dbReference type="Gene3D" id="3.40.50.300">
    <property type="entry name" value="P-loop containing nucleotide triphosphate hydrolases"/>
    <property type="match status" value="1"/>
</dbReference>
<dbReference type="GO" id="GO:0051707">
    <property type="term" value="P:response to other organism"/>
    <property type="evidence" value="ECO:0007669"/>
    <property type="project" value="UniProtKB-ARBA"/>
</dbReference>
<dbReference type="Gene3D" id="3.30.1390.20">
    <property type="entry name" value="Ribosomal protein L30, ferredoxin-like fold domain"/>
    <property type="match status" value="1"/>
</dbReference>
<evidence type="ECO:0000259" key="13">
    <source>
        <dbReference type="Pfam" id="PF08079"/>
    </source>
</evidence>
<evidence type="ECO:0000259" key="15">
    <source>
        <dbReference type="Pfam" id="PF23559"/>
    </source>
</evidence>
<sequence>MMAEEGTQQLPYVRETVLKKRKVNEDWAVKNRERKAAKRQRRRDDGKGAIKRPEDFVREFRNKELDFVRMKTRLKVRKLPPAETLNSKLVFAIRIPGTMDLHPHMRRILRKLRLTQVLTGVFLKATDATMKRLLVVEPFITYGFPNLKNVKDLIYKKGRGFLDKEPFPLTSNDLIEKALGEYGIICLEDLVHEIASVGPHFREASNFLMPFKLKCPERRLQMKKKPFKDGGDSGNPENATWRNRFPVVRGVAGKAANALVQSVTRVCGVDGYRCKLERQLLAVQCKLADAEAKSETKGPLTPLSEANPAVKRWMKDLKAVAYEADDALDDFEYEALRREVKIGDSTTRKVLGYFTPHSPLLFRVTMSRKLGDVLKKINDLVEEMNKFGLMEHAEAPQLPYRLTHSGLDESADIFGREHDKEVLVKLMLDQHDQQNFQVLPIVGMGGLGKTTLAKMVYNDPIVQKHFQLKMWHCVSENFEPISIVKSIIELATNRKCDLPDSIELLRRRLEGVIDRKRFLLVLDDVWNEDDNKWNEHLRPLLNSVGGLGSIIVITTRNRRVASIMETLQPYKPACLSEDESWELFSKRAFGRDVQEQEDLVTIGKCIVHKCKGLPLALKTMGGLMSSKHQVKEWEAIARSNIGDSVKGKDEILSILKLSYKHLPSEMKQCFTFCAIFCKDYEMEKDMLIQLWIANGLIQEEGTIELSQKGEFVFSELVWRGIEELKQLRYLTNMLGLYNLRKIKSTSNAKEANLHQKQELSILQLFWGCMSSYMPGDKDNNEEEMLESLKPHSKLKILDLYGYGGSKASVWMRDPQMFRCLKRLIIERCPRCKDIPTVWLSASLEYLSLSYMTSLISLCKNIDGNTPVQLFPKLKELILFVLPNLERWAENSEGENNDVIIFPELESLELKSCMKSSSVPESPALKRLEALGCYSLSIFSLSHLTSLSDLYYKAGDIDSMRMPLDPCWASPVSLDVSSPANMMVPLEDKKSRRPFEALRSLTLRGSNCFLATCSLFFAGTAKGRLANFIKIGGNKTIEIRPIRVLKTPSCRDPPICKRPAIFRRDCNVNVAPTSQLAPNCRRIITGHKQMMAVFVLATCSLSKVHLGLWECFAFVKDLTVHGCDDLVQWPMEELRCLICLRHLSFRACGKLEGKCRLSDEALPLPQLERFEVSHCDNLLDIPKMPTSLVNLEVSHCRSLVALPSHLGNLPRLRSLTTYCMDMLEMLPDGMNGFTALEELEIFNCLPIEKFPEGLVRRLPALKSLIIRDCPFLVRRFQEGGEYFGLAPHVKLSQRQKAAEEAAGWMAPVFERLTGIRALADSARFKAWFLDQIGVLHHGNMPYLVPSLHENMASYVWKMSMKSQQSVHTSDKLQTSSCPSSSSVKKEVTDGEETLQGWWIGGDLGDREDKINELIDKQRTSPISDFYPLSSLPFPPSSLLGFGRRRRRRWGWMASAASAPAFERLAGIRALAESGRFKAWFLDQFGVLHDGKKPYPGAVLALEKLAEKGAKMVIISNSSRRSSVTMEKLESLGFDPSCFLGAITSGELTHQYLQKRDDPWFAALGRKCVHLTWGNRGAISLEGLGLQVVSNVEEAEFILAHGTEALGLPSGDPLPKSLEELEQVLMLCLEKRLPMVVANPDYVTVEARDLRVMPGTLAAKYESLGGEVKWMGKPDKVIYTSAMSLAGVNPHECITVGDSLHHDIKGANASRVASAFITGGIHATELGLNEIGEIAGEDTIDSLCRKHGSYPTYVLPSFTCSDANIAAFVAKYGAVSDSVY</sequence>
<evidence type="ECO:0000256" key="5">
    <source>
        <dbReference type="ARBA" id="ARBA00022741"/>
    </source>
</evidence>
<dbReference type="SUPFAM" id="SSF52058">
    <property type="entry name" value="L domain-like"/>
    <property type="match status" value="2"/>
</dbReference>
<dbReference type="Pfam" id="PF18052">
    <property type="entry name" value="Rx_N"/>
    <property type="match status" value="1"/>
</dbReference>
<keyword evidence="7" id="KW-0067">ATP-binding</keyword>
<dbReference type="FunFam" id="3.40.50.1000:FF:000124">
    <property type="entry name" value="HAD-family hydrolase IIA"/>
    <property type="match status" value="1"/>
</dbReference>
<dbReference type="HOGENOM" id="CLU_238660_0_0_1"/>
<dbReference type="InterPro" id="IPR032675">
    <property type="entry name" value="LRR_dom_sf"/>
</dbReference>
<evidence type="ECO:0000256" key="9">
    <source>
        <dbReference type="ARBA" id="ARBA00023274"/>
    </source>
</evidence>
<evidence type="ECO:0000313" key="18">
    <source>
        <dbReference type="Proteomes" id="UP000026960"/>
    </source>
</evidence>
<dbReference type="InterPro" id="IPR006356">
    <property type="entry name" value="HAD-SF_hydro_IIA_hyp3"/>
</dbReference>
<reference evidence="17" key="1">
    <citation type="journal article" date="2009" name="Rice">
        <title>De Novo Next Generation Sequencing of Plant Genomes.</title>
        <authorList>
            <person name="Rounsley S."/>
            <person name="Marri P.R."/>
            <person name="Yu Y."/>
            <person name="He R."/>
            <person name="Sisneros N."/>
            <person name="Goicoechea J.L."/>
            <person name="Lee S.J."/>
            <person name="Angelova A."/>
            <person name="Kudrna D."/>
            <person name="Luo M."/>
            <person name="Affourtit J."/>
            <person name="Desany B."/>
            <person name="Knight J."/>
            <person name="Niazi F."/>
            <person name="Egholm M."/>
            <person name="Wing R.A."/>
        </authorList>
    </citation>
    <scope>NUCLEOTIDE SEQUENCE [LARGE SCALE GENOMIC DNA]</scope>
    <source>
        <strain evidence="17">cv. IRGC 105608</strain>
    </source>
</reference>
<dbReference type="FunFam" id="1.10.8.430:FF:000003">
    <property type="entry name" value="Probable disease resistance protein At5g66910"/>
    <property type="match status" value="1"/>
</dbReference>